<dbReference type="EMBL" id="SEYY01000082">
    <property type="protein sequence ID" value="KAB7508067.1"/>
    <property type="molecule type" value="Genomic_DNA"/>
</dbReference>
<gene>
    <name evidence="2" type="ORF">Anas_00236</name>
</gene>
<dbReference type="Proteomes" id="UP000326759">
    <property type="component" value="Unassembled WGS sequence"/>
</dbReference>
<organism evidence="2 3">
    <name type="scientific">Armadillidium nasatum</name>
    <dbReference type="NCBI Taxonomy" id="96803"/>
    <lineage>
        <taxon>Eukaryota</taxon>
        <taxon>Metazoa</taxon>
        <taxon>Ecdysozoa</taxon>
        <taxon>Arthropoda</taxon>
        <taxon>Crustacea</taxon>
        <taxon>Multicrustacea</taxon>
        <taxon>Malacostraca</taxon>
        <taxon>Eumalacostraca</taxon>
        <taxon>Peracarida</taxon>
        <taxon>Isopoda</taxon>
        <taxon>Oniscidea</taxon>
        <taxon>Crinocheta</taxon>
        <taxon>Armadillidiidae</taxon>
        <taxon>Armadillidium</taxon>
    </lineage>
</organism>
<dbReference type="AlphaFoldDB" id="A0A5N5TPH2"/>
<dbReference type="InterPro" id="IPR013098">
    <property type="entry name" value="Ig_I-set"/>
</dbReference>
<proteinExistence type="predicted"/>
<protein>
    <recommendedName>
        <fullName evidence="1">Ig-like domain-containing protein</fullName>
    </recommendedName>
</protein>
<comment type="caution">
    <text evidence="2">The sequence shown here is derived from an EMBL/GenBank/DDBJ whole genome shotgun (WGS) entry which is preliminary data.</text>
</comment>
<dbReference type="PROSITE" id="PS50835">
    <property type="entry name" value="IG_LIKE"/>
    <property type="match status" value="1"/>
</dbReference>
<dbReference type="Gene3D" id="2.60.40.10">
    <property type="entry name" value="Immunoglobulins"/>
    <property type="match status" value="1"/>
</dbReference>
<reference evidence="2 3" key="1">
    <citation type="journal article" date="2019" name="PLoS Biol.">
        <title>Sex chromosomes control vertical transmission of feminizing Wolbachia symbionts in an isopod.</title>
        <authorList>
            <person name="Becking T."/>
            <person name="Chebbi M.A."/>
            <person name="Giraud I."/>
            <person name="Moumen B."/>
            <person name="Laverre T."/>
            <person name="Caubet Y."/>
            <person name="Peccoud J."/>
            <person name="Gilbert C."/>
            <person name="Cordaux R."/>
        </authorList>
    </citation>
    <scope>NUCLEOTIDE SEQUENCE [LARGE SCALE GENOMIC DNA]</scope>
    <source>
        <strain evidence="2">ANa2</strain>
        <tissue evidence="2">Whole body excluding digestive tract and cuticle</tissue>
    </source>
</reference>
<keyword evidence="3" id="KW-1185">Reference proteome</keyword>
<feature type="domain" description="Ig-like" evidence="1">
    <location>
        <begin position="32"/>
        <end position="120"/>
    </location>
</feature>
<dbReference type="InterPro" id="IPR007110">
    <property type="entry name" value="Ig-like_dom"/>
</dbReference>
<name>A0A5N5TPH2_9CRUS</name>
<evidence type="ECO:0000259" key="1">
    <source>
        <dbReference type="PROSITE" id="PS50835"/>
    </source>
</evidence>
<accession>A0A5N5TPH2</accession>
<dbReference type="Pfam" id="PF07679">
    <property type="entry name" value="I-set"/>
    <property type="match status" value="1"/>
</dbReference>
<dbReference type="OrthoDB" id="9355041at2759"/>
<sequence length="121" mass="13709">MCLSSLWAKLCQQLVSNVVYQLHTNDFRKSIPFIILMSNHLASDNATFVCEVEHSSQYYVTWLKDNKVLDDKLADRIIQQDEGKKHTLKLLHCKVEDSAIYTAKATDNNGVSATCSAQFDP</sequence>
<evidence type="ECO:0000313" key="3">
    <source>
        <dbReference type="Proteomes" id="UP000326759"/>
    </source>
</evidence>
<dbReference type="InterPro" id="IPR013783">
    <property type="entry name" value="Ig-like_fold"/>
</dbReference>
<dbReference type="SUPFAM" id="SSF48726">
    <property type="entry name" value="Immunoglobulin"/>
    <property type="match status" value="1"/>
</dbReference>
<dbReference type="InterPro" id="IPR036179">
    <property type="entry name" value="Ig-like_dom_sf"/>
</dbReference>
<evidence type="ECO:0000313" key="2">
    <source>
        <dbReference type="EMBL" id="KAB7508067.1"/>
    </source>
</evidence>